<feature type="compositionally biased region" description="Polar residues" evidence="1">
    <location>
        <begin position="25"/>
        <end position="39"/>
    </location>
</feature>
<dbReference type="Proteomes" id="UP000054342">
    <property type="component" value="Unassembled WGS sequence"/>
</dbReference>
<dbReference type="AlphaFoldDB" id="A0A0D2F4D8"/>
<feature type="compositionally biased region" description="Low complexity" evidence="1">
    <location>
        <begin position="107"/>
        <end position="120"/>
    </location>
</feature>
<evidence type="ECO:0008006" key="4">
    <source>
        <dbReference type="Google" id="ProtNLM"/>
    </source>
</evidence>
<keyword evidence="3" id="KW-1185">Reference proteome</keyword>
<organism evidence="2 3">
    <name type="scientific">Exophiala xenobiotica</name>
    <dbReference type="NCBI Taxonomy" id="348802"/>
    <lineage>
        <taxon>Eukaryota</taxon>
        <taxon>Fungi</taxon>
        <taxon>Dikarya</taxon>
        <taxon>Ascomycota</taxon>
        <taxon>Pezizomycotina</taxon>
        <taxon>Eurotiomycetes</taxon>
        <taxon>Chaetothyriomycetidae</taxon>
        <taxon>Chaetothyriales</taxon>
        <taxon>Herpotrichiellaceae</taxon>
        <taxon>Exophiala</taxon>
    </lineage>
</organism>
<evidence type="ECO:0000313" key="2">
    <source>
        <dbReference type="EMBL" id="KIW61860.1"/>
    </source>
</evidence>
<dbReference type="RefSeq" id="XP_013322444.1">
    <property type="nucleotide sequence ID" value="XM_013466990.1"/>
</dbReference>
<evidence type="ECO:0000256" key="1">
    <source>
        <dbReference type="SAM" id="MobiDB-lite"/>
    </source>
</evidence>
<evidence type="ECO:0000313" key="3">
    <source>
        <dbReference type="Proteomes" id="UP000054342"/>
    </source>
</evidence>
<feature type="region of interest" description="Disordered" evidence="1">
    <location>
        <begin position="99"/>
        <end position="129"/>
    </location>
</feature>
<dbReference type="HOGENOM" id="CLU_857896_0_0_1"/>
<protein>
    <recommendedName>
        <fullName evidence="4">Peptidase A2 domain-containing protein</fullName>
    </recommendedName>
</protein>
<dbReference type="GeneID" id="25323839"/>
<feature type="region of interest" description="Disordered" evidence="1">
    <location>
        <begin position="22"/>
        <end position="41"/>
    </location>
</feature>
<accession>A0A0D2F4D8</accession>
<sequence>MNSKPGYKRRWVHQRLGWPLRVPHNPQTPSDNISESDSPGQGRLVVPIVQRPIIWFDGIESIEVDRFVHEMRANFFSDAFKRCLNQAVIYGDEQAPLGESSLLNERPSSTCSESHPESSSVQEAARATSGQTVTKCLTPKFDSGADFSIIPEKTLTRLRKSYTSKSNLHPEHMSRMTLVDVRGESFVAVGIVPLLWYLDSSPSVLLSTTFYVVRENIGHDLIIGSDVMHAVAAAVAQDKAVRSRGPRGVHNTGPSQLKKAVRLMGMLRHRSSGSLRGHAAPRPPHLPTVDETAAVPNGSAG</sequence>
<feature type="region of interest" description="Disordered" evidence="1">
    <location>
        <begin position="272"/>
        <end position="301"/>
    </location>
</feature>
<dbReference type="EMBL" id="KN847317">
    <property type="protein sequence ID" value="KIW61860.1"/>
    <property type="molecule type" value="Genomic_DNA"/>
</dbReference>
<proteinExistence type="predicted"/>
<dbReference type="OrthoDB" id="4149874at2759"/>
<gene>
    <name evidence="2" type="ORF">PV05_01931</name>
</gene>
<name>A0A0D2F4D8_9EURO</name>
<reference evidence="2 3" key="1">
    <citation type="submission" date="2015-01" db="EMBL/GenBank/DDBJ databases">
        <title>The Genome Sequence of Exophiala xenobiotica CBS118157.</title>
        <authorList>
            <consortium name="The Broad Institute Genomics Platform"/>
            <person name="Cuomo C."/>
            <person name="de Hoog S."/>
            <person name="Gorbushina A."/>
            <person name="Stielow B."/>
            <person name="Teixiera M."/>
            <person name="Abouelleil A."/>
            <person name="Chapman S.B."/>
            <person name="Priest M."/>
            <person name="Young S.K."/>
            <person name="Wortman J."/>
            <person name="Nusbaum C."/>
            <person name="Birren B."/>
        </authorList>
    </citation>
    <scope>NUCLEOTIDE SEQUENCE [LARGE SCALE GENOMIC DNA]</scope>
    <source>
        <strain evidence="2 3">CBS 118157</strain>
    </source>
</reference>